<protein>
    <submittedName>
        <fullName evidence="2">Putative esterase</fullName>
    </submittedName>
</protein>
<sequence length="704" mass="75725">MALPGRPHGGVWIVLSLVVAAAGCSKTSADRGPIESPKQPTWRAIAGISMGAMGATFLGAAHPDRFDAIASLGGPLDVGHFLDSLESRYLGGFCTLPELERILADHPGHPEVLNDPAMLPCMGPSPARMATVLPERSQQFNRWLYTSNGGSFDRDSYLDLFEDLSRAFGNPLVSNPSSPLYPPGIGEALAARGASICDQPVVLHGVYNKEYNPDGRYPVVSFCDGEEPVPFCTGSGRAVDLCREPDPAAACAGDGGVGFASPSDQPALFRERAGVYDPCTSHSRPVTFALAVDLNGNGKRDFGEPILVNAHERFADVGVDGCPNELEDGKGGCVRDPALSPHARGVRDPNGDDYHWRDNPLGTEGNGVYDRGEPFEDYGLDGVPGTGDYGEGDGVFTELPARARWRSADGRGRIRGWSDATRDRLSYYADGGIRDLFGFDLSAAITWGEVASHRPSASRAFLRLRELPGAPSSDWTFAPLTIPANALPRNMLFLYGNQGATEAEIAQGDGDHAGTIVQALDRLLLVFRWLSDRWSERPDPPGDKSSFASRASARVFRSAALGGVDRDYGIVLPPGYDDPANANVRYPVLFLLHGYGMRATGPGGFYQQVMLFDGQMASGRIRKMILVFPSGRCCYRNSRTGERVCTEYGSGGEASADDPDLVRLCRSGTFFVDSAGSGDQDAISYEQSFFELMDEVAARFRVLP</sequence>
<gene>
    <name evidence="2" type="ORF">AKJ08_1602</name>
</gene>
<dbReference type="InterPro" id="IPR050583">
    <property type="entry name" value="Mycobacterial_A85_antigen"/>
</dbReference>
<feature type="compositionally biased region" description="Basic and acidic residues" evidence="1">
    <location>
        <begin position="345"/>
        <end position="358"/>
    </location>
</feature>
<dbReference type="AlphaFoldDB" id="A0A0K1PCH8"/>
<dbReference type="STRING" id="1391653.AKJ08_1602"/>
<dbReference type="RefSeq" id="WP_169788778.1">
    <property type="nucleotide sequence ID" value="NZ_CP012332.1"/>
</dbReference>
<dbReference type="EMBL" id="CP012332">
    <property type="protein sequence ID" value="AKU91215.1"/>
    <property type="molecule type" value="Genomic_DNA"/>
</dbReference>
<dbReference type="Gene3D" id="3.40.50.1820">
    <property type="entry name" value="alpha/beta hydrolase"/>
    <property type="match status" value="2"/>
</dbReference>
<reference evidence="2 3" key="1">
    <citation type="submission" date="2015-08" db="EMBL/GenBank/DDBJ databases">
        <authorList>
            <person name="Babu N.S."/>
            <person name="Beckwith C.J."/>
            <person name="Beseler K.G."/>
            <person name="Brison A."/>
            <person name="Carone J.V."/>
            <person name="Caskin T.P."/>
            <person name="Diamond M."/>
            <person name="Durham M.E."/>
            <person name="Foxe J.M."/>
            <person name="Go M."/>
            <person name="Henderson B.A."/>
            <person name="Jones I.B."/>
            <person name="McGettigan J.A."/>
            <person name="Micheletti S.J."/>
            <person name="Nasrallah M.E."/>
            <person name="Ortiz D."/>
            <person name="Piller C.R."/>
            <person name="Privatt S.R."/>
            <person name="Schneider S.L."/>
            <person name="Sharp S."/>
            <person name="Smith T.C."/>
            <person name="Stanton J.D."/>
            <person name="Ullery H.E."/>
            <person name="Wilson R.J."/>
            <person name="Serrano M.G."/>
            <person name="Buck G."/>
            <person name="Lee V."/>
            <person name="Wang Y."/>
            <person name="Carvalho R."/>
            <person name="Voegtly L."/>
            <person name="Shi R."/>
            <person name="Duckworth R."/>
            <person name="Johnson A."/>
            <person name="Loviza R."/>
            <person name="Walstead R."/>
            <person name="Shah Z."/>
            <person name="Kiflezghi M."/>
            <person name="Wade K."/>
            <person name="Ball S.L."/>
            <person name="Bradley K.W."/>
            <person name="Asai D.J."/>
            <person name="Bowman C.A."/>
            <person name="Russell D.A."/>
            <person name="Pope W.H."/>
            <person name="Jacobs-Sera D."/>
            <person name="Hendrix R.W."/>
            <person name="Hatfull G.F."/>
        </authorList>
    </citation>
    <scope>NUCLEOTIDE SEQUENCE [LARGE SCALE GENOMIC DNA]</scope>
    <source>
        <strain evidence="2 3">DSM 27710</strain>
    </source>
</reference>
<feature type="region of interest" description="Disordered" evidence="1">
    <location>
        <begin position="340"/>
        <end position="369"/>
    </location>
</feature>
<dbReference type="GO" id="GO:0016747">
    <property type="term" value="F:acyltransferase activity, transferring groups other than amino-acyl groups"/>
    <property type="evidence" value="ECO:0007669"/>
    <property type="project" value="TreeGrafter"/>
</dbReference>
<evidence type="ECO:0000313" key="3">
    <source>
        <dbReference type="Proteomes" id="UP000055590"/>
    </source>
</evidence>
<evidence type="ECO:0000256" key="1">
    <source>
        <dbReference type="SAM" id="MobiDB-lite"/>
    </source>
</evidence>
<dbReference type="PANTHER" id="PTHR48098">
    <property type="entry name" value="ENTEROCHELIN ESTERASE-RELATED"/>
    <property type="match status" value="1"/>
</dbReference>
<dbReference type="Proteomes" id="UP000055590">
    <property type="component" value="Chromosome"/>
</dbReference>
<name>A0A0K1PCH8_9BACT</name>
<dbReference type="PROSITE" id="PS51257">
    <property type="entry name" value="PROKAR_LIPOPROTEIN"/>
    <property type="match status" value="1"/>
</dbReference>
<dbReference type="SUPFAM" id="SSF53474">
    <property type="entry name" value="alpha/beta-Hydrolases"/>
    <property type="match status" value="3"/>
</dbReference>
<organism evidence="2 3">
    <name type="scientific">Vulgatibacter incomptus</name>
    <dbReference type="NCBI Taxonomy" id="1391653"/>
    <lineage>
        <taxon>Bacteria</taxon>
        <taxon>Pseudomonadati</taxon>
        <taxon>Myxococcota</taxon>
        <taxon>Myxococcia</taxon>
        <taxon>Myxococcales</taxon>
        <taxon>Cystobacterineae</taxon>
        <taxon>Vulgatibacteraceae</taxon>
        <taxon>Vulgatibacter</taxon>
    </lineage>
</organism>
<evidence type="ECO:0000313" key="2">
    <source>
        <dbReference type="EMBL" id="AKU91215.1"/>
    </source>
</evidence>
<dbReference type="InterPro" id="IPR029058">
    <property type="entry name" value="AB_hydrolase_fold"/>
</dbReference>
<dbReference type="PANTHER" id="PTHR48098:SF1">
    <property type="entry name" value="DIACYLGLYCEROL ACYLTRANSFERASE_MYCOLYLTRANSFERASE AG85A"/>
    <property type="match status" value="1"/>
</dbReference>
<accession>A0A0K1PCH8</accession>
<dbReference type="KEGG" id="vin:AKJ08_1602"/>
<keyword evidence="3" id="KW-1185">Reference proteome</keyword>
<proteinExistence type="predicted"/>